<evidence type="ECO:0000256" key="2">
    <source>
        <dbReference type="ARBA" id="ARBA00023002"/>
    </source>
</evidence>
<dbReference type="OrthoDB" id="1933717at2759"/>
<dbReference type="CDD" id="cd05233">
    <property type="entry name" value="SDR_c"/>
    <property type="match status" value="1"/>
</dbReference>
<name>A0A9Q9B0D0_9PEZI</name>
<dbReference type="EMBL" id="CP099424">
    <property type="protein sequence ID" value="USW55303.1"/>
    <property type="molecule type" value="Genomic_DNA"/>
</dbReference>
<dbReference type="Gene3D" id="3.40.50.720">
    <property type="entry name" value="NAD(P)-binding Rossmann-like Domain"/>
    <property type="match status" value="1"/>
</dbReference>
<dbReference type="PANTHER" id="PTHR42901:SF1">
    <property type="entry name" value="ALCOHOL DEHYDROGENASE"/>
    <property type="match status" value="1"/>
</dbReference>
<protein>
    <submittedName>
        <fullName evidence="4">Short-chain dehydrogenase/reductase SDR, NAD(P)-binding domain superfamily</fullName>
    </submittedName>
</protein>
<gene>
    <name evidence="4" type="ORF">Slin15195_G086220</name>
</gene>
<reference evidence="4" key="1">
    <citation type="submission" date="2022-06" db="EMBL/GenBank/DDBJ databases">
        <title>Complete genome sequences of two strains of the flax pathogen Septoria linicola.</title>
        <authorList>
            <person name="Lapalu N."/>
            <person name="Simon A."/>
            <person name="Demenou B."/>
            <person name="Paumier D."/>
            <person name="Guillot M.-P."/>
            <person name="Gout L."/>
            <person name="Valade R."/>
        </authorList>
    </citation>
    <scope>NUCLEOTIDE SEQUENCE</scope>
    <source>
        <strain evidence="4">SE15195</strain>
    </source>
</reference>
<dbReference type="PRINTS" id="PR00081">
    <property type="entry name" value="GDHRDH"/>
</dbReference>
<accession>A0A9Q9B0D0</accession>
<dbReference type="AlphaFoldDB" id="A0A9Q9B0D0"/>
<keyword evidence="5" id="KW-1185">Reference proteome</keyword>
<dbReference type="GO" id="GO:0016491">
    <property type="term" value="F:oxidoreductase activity"/>
    <property type="evidence" value="ECO:0007669"/>
    <property type="project" value="UniProtKB-KW"/>
</dbReference>
<evidence type="ECO:0000313" key="4">
    <source>
        <dbReference type="EMBL" id="USW55303.1"/>
    </source>
</evidence>
<dbReference type="InterPro" id="IPR057326">
    <property type="entry name" value="KR_dom"/>
</dbReference>
<comment type="similarity">
    <text evidence="1">Belongs to the short-chain dehydrogenases/reductases (SDR) family.</text>
</comment>
<organism evidence="4 5">
    <name type="scientific">Septoria linicola</name>
    <dbReference type="NCBI Taxonomy" id="215465"/>
    <lineage>
        <taxon>Eukaryota</taxon>
        <taxon>Fungi</taxon>
        <taxon>Dikarya</taxon>
        <taxon>Ascomycota</taxon>
        <taxon>Pezizomycotina</taxon>
        <taxon>Dothideomycetes</taxon>
        <taxon>Dothideomycetidae</taxon>
        <taxon>Mycosphaerellales</taxon>
        <taxon>Mycosphaerellaceae</taxon>
        <taxon>Septoria</taxon>
    </lineage>
</organism>
<dbReference type="Pfam" id="PF00106">
    <property type="entry name" value="adh_short"/>
    <property type="match status" value="1"/>
</dbReference>
<evidence type="ECO:0000256" key="1">
    <source>
        <dbReference type="ARBA" id="ARBA00006484"/>
    </source>
</evidence>
<evidence type="ECO:0000259" key="3">
    <source>
        <dbReference type="SMART" id="SM00822"/>
    </source>
</evidence>
<sequence>MSAPFPSPTKVWHTTSYPSISPERQELSVAGKTVLVTGGGSGIGAETAYAFAIAGAARIGLLGRRLDPLFGTKARIERDLPDVEVYISSTDATDQQAVDDAFNRFVGDTGKIDILISSAAVAGPPEGVGEVDTDKFLSTIDQNIKGSLHIAQAFVRHAISDAVAINISSGAAHLNVGPGFAAYSVSKMAIYRLWDSLGYTSPGLRIFHVQPGLVDTDMNREAGGSKAMGFEDHVSLPAHFNVWLASPEANFLKGRFSYANWDVDELKARAEAIAGGLDFEIQMVGWPFGSSDESVPKWNT</sequence>
<dbReference type="PANTHER" id="PTHR42901">
    <property type="entry name" value="ALCOHOL DEHYDROGENASE"/>
    <property type="match status" value="1"/>
</dbReference>
<feature type="domain" description="Ketoreductase" evidence="3">
    <location>
        <begin position="32"/>
        <end position="212"/>
    </location>
</feature>
<dbReference type="InterPro" id="IPR002347">
    <property type="entry name" value="SDR_fam"/>
</dbReference>
<keyword evidence="2" id="KW-0560">Oxidoreductase</keyword>
<dbReference type="Proteomes" id="UP001056384">
    <property type="component" value="Chromosome 7"/>
</dbReference>
<proteinExistence type="inferred from homology"/>
<evidence type="ECO:0000313" key="5">
    <source>
        <dbReference type="Proteomes" id="UP001056384"/>
    </source>
</evidence>
<dbReference type="SMART" id="SM00822">
    <property type="entry name" value="PKS_KR"/>
    <property type="match status" value="1"/>
</dbReference>
<dbReference type="InterPro" id="IPR036291">
    <property type="entry name" value="NAD(P)-bd_dom_sf"/>
</dbReference>
<dbReference type="SUPFAM" id="SSF51735">
    <property type="entry name" value="NAD(P)-binding Rossmann-fold domains"/>
    <property type="match status" value="1"/>
</dbReference>